<evidence type="ECO:0000256" key="1">
    <source>
        <dbReference type="SAM" id="Phobius"/>
    </source>
</evidence>
<keyword evidence="1" id="KW-1133">Transmembrane helix</keyword>
<dbReference type="Proteomes" id="UP000198287">
    <property type="component" value="Unassembled WGS sequence"/>
</dbReference>
<feature type="transmembrane region" description="Helical" evidence="1">
    <location>
        <begin position="219"/>
        <end position="243"/>
    </location>
</feature>
<gene>
    <name evidence="2" type="ORF">Fcan01_23061</name>
</gene>
<comment type="caution">
    <text evidence="2">The sequence shown here is derived from an EMBL/GenBank/DDBJ whole genome shotgun (WGS) entry which is preliminary data.</text>
</comment>
<sequence>MSEKIFPATFAWIYGAPTIAGTEWRADITGIQLMNEIYQEKECLELASGIWHKKSFHKLINLTYSLLDVTFHLIFPLAIIVLLILLPCQAYLLGSSILPVTQCSKSLFYSGSFFFAIIRIILISFEFVQMVRHMVNGVHYAIYILISGILHLWEESSKILSSPTFSKKYRNLQILEGVLNRAVRGKILPLVLVACPGIQILSAVAFIKFQHVMPGTHLVFLGLAAIDGLIMNILFCTAAGVIFRTSGAYLRDMKGVVKDKVGMRLLKSFAPLKVRFGSNFMDELTPLVIQQFCSIQTMNMLLLL</sequence>
<feature type="transmembrane region" description="Helical" evidence="1">
    <location>
        <begin position="106"/>
        <end position="125"/>
    </location>
</feature>
<proteinExistence type="predicted"/>
<dbReference type="AlphaFoldDB" id="A0A226DA58"/>
<keyword evidence="1" id="KW-0812">Transmembrane</keyword>
<dbReference type="EMBL" id="LNIX01000027">
    <property type="protein sequence ID" value="OXA42043.1"/>
    <property type="molecule type" value="Genomic_DNA"/>
</dbReference>
<evidence type="ECO:0000313" key="2">
    <source>
        <dbReference type="EMBL" id="OXA42043.1"/>
    </source>
</evidence>
<evidence type="ECO:0000313" key="3">
    <source>
        <dbReference type="Proteomes" id="UP000198287"/>
    </source>
</evidence>
<organism evidence="2 3">
    <name type="scientific">Folsomia candida</name>
    <name type="common">Springtail</name>
    <dbReference type="NCBI Taxonomy" id="158441"/>
    <lineage>
        <taxon>Eukaryota</taxon>
        <taxon>Metazoa</taxon>
        <taxon>Ecdysozoa</taxon>
        <taxon>Arthropoda</taxon>
        <taxon>Hexapoda</taxon>
        <taxon>Collembola</taxon>
        <taxon>Entomobryomorpha</taxon>
        <taxon>Isotomoidea</taxon>
        <taxon>Isotomidae</taxon>
        <taxon>Proisotominae</taxon>
        <taxon>Folsomia</taxon>
    </lineage>
</organism>
<keyword evidence="3" id="KW-1185">Reference proteome</keyword>
<name>A0A226DA58_FOLCA</name>
<reference evidence="2 3" key="1">
    <citation type="submission" date="2015-12" db="EMBL/GenBank/DDBJ databases">
        <title>The genome of Folsomia candida.</title>
        <authorList>
            <person name="Faddeeva A."/>
            <person name="Derks M.F."/>
            <person name="Anvar Y."/>
            <person name="Smit S."/>
            <person name="Van Straalen N."/>
            <person name="Roelofs D."/>
        </authorList>
    </citation>
    <scope>NUCLEOTIDE SEQUENCE [LARGE SCALE GENOMIC DNA]</scope>
    <source>
        <strain evidence="2 3">VU population</strain>
        <tissue evidence="2">Whole body</tissue>
    </source>
</reference>
<feature type="transmembrane region" description="Helical" evidence="1">
    <location>
        <begin position="73"/>
        <end position="94"/>
    </location>
</feature>
<keyword evidence="1" id="KW-0472">Membrane</keyword>
<accession>A0A226DA58</accession>
<feature type="transmembrane region" description="Helical" evidence="1">
    <location>
        <begin position="187"/>
        <end position="207"/>
    </location>
</feature>
<protein>
    <submittedName>
        <fullName evidence="2">Uncharacterized protein</fullName>
    </submittedName>
</protein>